<protein>
    <submittedName>
        <fullName evidence="3">Uncharacterized protein</fullName>
    </submittedName>
</protein>
<evidence type="ECO:0000313" key="3">
    <source>
        <dbReference type="EMBL" id="GKV46740.1"/>
    </source>
</evidence>
<sequence length="168" mass="18627">MTEDLRRRLAEQEKKVDDLTEIGKNVDDLTKKLAKWKEKRNKCLERKRELKSNLKTVEAENGKLKAAIIESLNASVKRLSESRSIEVDQLRSKLEMVEKELASVKTSGHRQSIVGSSTNLIGGFGQFWPNVESSQAIVIPSSPAFPGGSGTSSPATGSPYRAFRSPHF</sequence>
<feature type="compositionally biased region" description="Low complexity" evidence="2">
    <location>
        <begin position="145"/>
        <end position="159"/>
    </location>
</feature>
<dbReference type="AlphaFoldDB" id="A0AAV5MB21"/>
<organism evidence="3 4">
    <name type="scientific">Rubroshorea leprosula</name>
    <dbReference type="NCBI Taxonomy" id="152421"/>
    <lineage>
        <taxon>Eukaryota</taxon>
        <taxon>Viridiplantae</taxon>
        <taxon>Streptophyta</taxon>
        <taxon>Embryophyta</taxon>
        <taxon>Tracheophyta</taxon>
        <taxon>Spermatophyta</taxon>
        <taxon>Magnoliopsida</taxon>
        <taxon>eudicotyledons</taxon>
        <taxon>Gunneridae</taxon>
        <taxon>Pentapetalae</taxon>
        <taxon>rosids</taxon>
        <taxon>malvids</taxon>
        <taxon>Malvales</taxon>
        <taxon>Dipterocarpaceae</taxon>
        <taxon>Rubroshorea</taxon>
    </lineage>
</organism>
<evidence type="ECO:0000313" key="4">
    <source>
        <dbReference type="Proteomes" id="UP001054252"/>
    </source>
</evidence>
<comment type="caution">
    <text evidence="3">The sequence shown here is derived from an EMBL/GenBank/DDBJ whole genome shotgun (WGS) entry which is preliminary data.</text>
</comment>
<accession>A0AAV5MB21</accession>
<evidence type="ECO:0000256" key="1">
    <source>
        <dbReference type="SAM" id="Coils"/>
    </source>
</evidence>
<gene>
    <name evidence="3" type="ORF">SLEP1_g53715</name>
</gene>
<dbReference type="Proteomes" id="UP001054252">
    <property type="component" value="Unassembled WGS sequence"/>
</dbReference>
<keyword evidence="1" id="KW-0175">Coiled coil</keyword>
<reference evidence="3 4" key="1">
    <citation type="journal article" date="2021" name="Commun. Biol.">
        <title>The genome of Shorea leprosula (Dipterocarpaceae) highlights the ecological relevance of drought in aseasonal tropical rainforests.</title>
        <authorList>
            <person name="Ng K.K.S."/>
            <person name="Kobayashi M.J."/>
            <person name="Fawcett J.A."/>
            <person name="Hatakeyama M."/>
            <person name="Paape T."/>
            <person name="Ng C.H."/>
            <person name="Ang C.C."/>
            <person name="Tnah L.H."/>
            <person name="Lee C.T."/>
            <person name="Nishiyama T."/>
            <person name="Sese J."/>
            <person name="O'Brien M.J."/>
            <person name="Copetti D."/>
            <person name="Mohd Noor M.I."/>
            <person name="Ong R.C."/>
            <person name="Putra M."/>
            <person name="Sireger I.Z."/>
            <person name="Indrioko S."/>
            <person name="Kosugi Y."/>
            <person name="Izuno A."/>
            <person name="Isagi Y."/>
            <person name="Lee S.L."/>
            <person name="Shimizu K.K."/>
        </authorList>
    </citation>
    <scope>NUCLEOTIDE SEQUENCE [LARGE SCALE GENOMIC DNA]</scope>
    <source>
        <strain evidence="3">214</strain>
    </source>
</reference>
<proteinExistence type="predicted"/>
<feature type="coiled-coil region" evidence="1">
    <location>
        <begin position="2"/>
        <end position="107"/>
    </location>
</feature>
<dbReference type="EMBL" id="BPVZ01000215">
    <property type="protein sequence ID" value="GKV46740.1"/>
    <property type="molecule type" value="Genomic_DNA"/>
</dbReference>
<name>A0AAV5MB21_9ROSI</name>
<evidence type="ECO:0000256" key="2">
    <source>
        <dbReference type="SAM" id="MobiDB-lite"/>
    </source>
</evidence>
<feature type="region of interest" description="Disordered" evidence="2">
    <location>
        <begin position="145"/>
        <end position="168"/>
    </location>
</feature>
<keyword evidence="4" id="KW-1185">Reference proteome</keyword>